<dbReference type="EMBL" id="AUZZ01007792">
    <property type="protein sequence ID" value="EQD41069.1"/>
    <property type="molecule type" value="Genomic_DNA"/>
</dbReference>
<feature type="compositionally biased region" description="Basic residues" evidence="1">
    <location>
        <begin position="1"/>
        <end position="19"/>
    </location>
</feature>
<reference evidence="2" key="1">
    <citation type="submission" date="2013-08" db="EMBL/GenBank/DDBJ databases">
        <authorList>
            <person name="Mendez C."/>
            <person name="Richter M."/>
            <person name="Ferrer M."/>
            <person name="Sanchez J."/>
        </authorList>
    </citation>
    <scope>NUCLEOTIDE SEQUENCE</scope>
</reference>
<proteinExistence type="predicted"/>
<accession>T1AJH7</accession>
<feature type="region of interest" description="Disordered" evidence="1">
    <location>
        <begin position="1"/>
        <end position="38"/>
    </location>
</feature>
<name>T1AJH7_9ZZZZ</name>
<dbReference type="AlphaFoldDB" id="T1AJH7"/>
<feature type="non-terminal residue" evidence="2">
    <location>
        <position position="1"/>
    </location>
</feature>
<dbReference type="Gene3D" id="3.40.50.1000">
    <property type="entry name" value="HAD superfamily/HAD-like"/>
    <property type="match status" value="1"/>
</dbReference>
<gene>
    <name evidence="2" type="ORF">B2A_10819</name>
</gene>
<dbReference type="InterPro" id="IPR036412">
    <property type="entry name" value="HAD-like_sf"/>
</dbReference>
<dbReference type="SUPFAM" id="SSF56784">
    <property type="entry name" value="HAD-like"/>
    <property type="match status" value="1"/>
</dbReference>
<dbReference type="Pfam" id="PF12710">
    <property type="entry name" value="HAD"/>
    <property type="match status" value="1"/>
</dbReference>
<protein>
    <submittedName>
        <fullName evidence="2">Uncharacterized protein</fullName>
    </submittedName>
</protein>
<evidence type="ECO:0000256" key="1">
    <source>
        <dbReference type="SAM" id="MobiDB-lite"/>
    </source>
</evidence>
<evidence type="ECO:0000313" key="2">
    <source>
        <dbReference type="EMBL" id="EQD41069.1"/>
    </source>
</evidence>
<feature type="non-terminal residue" evidence="2">
    <location>
        <position position="165"/>
    </location>
</feature>
<dbReference type="InterPro" id="IPR023214">
    <property type="entry name" value="HAD_sf"/>
</dbReference>
<organism evidence="2">
    <name type="scientific">mine drainage metagenome</name>
    <dbReference type="NCBI Taxonomy" id="410659"/>
    <lineage>
        <taxon>unclassified sequences</taxon>
        <taxon>metagenomes</taxon>
        <taxon>ecological metagenomes</taxon>
    </lineage>
</organism>
<comment type="caution">
    <text evidence="2">The sequence shown here is derived from an EMBL/GenBank/DDBJ whole genome shotgun (WGS) entry which is preliminary data.</text>
</comment>
<reference evidence="2" key="2">
    <citation type="journal article" date="2014" name="ISME J.">
        <title>Microbial stratification in low pH oxic and suboxic macroscopic growths along an acid mine drainage.</title>
        <authorList>
            <person name="Mendez-Garcia C."/>
            <person name="Mesa V."/>
            <person name="Sprenger R.R."/>
            <person name="Richter M."/>
            <person name="Diez M.S."/>
            <person name="Solano J."/>
            <person name="Bargiela R."/>
            <person name="Golyshina O.V."/>
            <person name="Manteca A."/>
            <person name="Ramos J.L."/>
            <person name="Gallego J.R."/>
            <person name="Llorente I."/>
            <person name="Martins Dos Santos V.A."/>
            <person name="Jensen O.N."/>
            <person name="Pelaez A.I."/>
            <person name="Sanchez J."/>
            <person name="Ferrer M."/>
        </authorList>
    </citation>
    <scope>NUCLEOTIDE SEQUENCE</scope>
</reference>
<sequence>AALRRRRAPSLRRRARPRAHVSGQTRARDPRGALAQRDPLHRAAHRGLDLENTLVASNVVESYAWLATRHLDRFQRGRVIAGLLVEGPRLLALDRRDRSDFLRSFYRRYEGAPVERLRLDGVELWSDLLALRSFPDGLARVRAHRALGHRTVLITGALDFVVAPL</sequence>